<evidence type="ECO:0000256" key="2">
    <source>
        <dbReference type="ARBA" id="ARBA00022801"/>
    </source>
</evidence>
<dbReference type="PANTHER" id="PTHR43248:SF25">
    <property type="entry name" value="AB HYDROLASE-1 DOMAIN-CONTAINING PROTEIN-RELATED"/>
    <property type="match status" value="1"/>
</dbReference>
<keyword evidence="6" id="KW-1185">Reference proteome</keyword>
<dbReference type="PANTHER" id="PTHR43248">
    <property type="entry name" value="2-SUCCINYL-6-HYDROXY-2,4-CYCLOHEXADIENE-1-CARBOXYLATE SYNTHASE"/>
    <property type="match status" value="1"/>
</dbReference>
<dbReference type="GO" id="GO:0016787">
    <property type="term" value="F:hydrolase activity"/>
    <property type="evidence" value="ECO:0007669"/>
    <property type="project" value="UniProtKB-KW"/>
</dbReference>
<organism evidence="5 6">
    <name type="scientific">Pseudopithomyces chartarum</name>
    <dbReference type="NCBI Taxonomy" id="1892770"/>
    <lineage>
        <taxon>Eukaryota</taxon>
        <taxon>Fungi</taxon>
        <taxon>Dikarya</taxon>
        <taxon>Ascomycota</taxon>
        <taxon>Pezizomycotina</taxon>
        <taxon>Dothideomycetes</taxon>
        <taxon>Pleosporomycetidae</taxon>
        <taxon>Pleosporales</taxon>
        <taxon>Massarineae</taxon>
        <taxon>Didymosphaeriaceae</taxon>
        <taxon>Pseudopithomyces</taxon>
    </lineage>
</organism>
<feature type="domain" description="AB hydrolase-1" evidence="4">
    <location>
        <begin position="87"/>
        <end position="256"/>
    </location>
</feature>
<feature type="signal peptide" evidence="3">
    <location>
        <begin position="1"/>
        <end position="16"/>
    </location>
</feature>
<dbReference type="AlphaFoldDB" id="A0AAN6LMS9"/>
<keyword evidence="2" id="KW-0378">Hydrolase</keyword>
<feature type="chain" id="PRO_5042872581" description="AB hydrolase-1 domain-containing protein" evidence="3">
    <location>
        <begin position="17"/>
        <end position="473"/>
    </location>
</feature>
<name>A0AAN6LMS9_9PLEO</name>
<dbReference type="InterPro" id="IPR000073">
    <property type="entry name" value="AB_hydrolase_1"/>
</dbReference>
<evidence type="ECO:0000313" key="5">
    <source>
        <dbReference type="EMBL" id="KAK3197779.1"/>
    </source>
</evidence>
<gene>
    <name evidence="5" type="ORF">GRF29_216g1247878</name>
</gene>
<dbReference type="InterPro" id="IPR051601">
    <property type="entry name" value="Serine_prot/Carboxylest_S33"/>
</dbReference>
<dbReference type="Proteomes" id="UP001280581">
    <property type="component" value="Unassembled WGS sequence"/>
</dbReference>
<evidence type="ECO:0000313" key="6">
    <source>
        <dbReference type="Proteomes" id="UP001280581"/>
    </source>
</evidence>
<protein>
    <recommendedName>
        <fullName evidence="4">AB hydrolase-1 domain-containing protein</fullName>
    </recommendedName>
</protein>
<dbReference type="InterPro" id="IPR029058">
    <property type="entry name" value="AB_hydrolase_fold"/>
</dbReference>
<evidence type="ECO:0000256" key="1">
    <source>
        <dbReference type="ARBA" id="ARBA00010088"/>
    </source>
</evidence>
<comment type="caution">
    <text evidence="5">The sequence shown here is derived from an EMBL/GenBank/DDBJ whole genome shotgun (WGS) entry which is preliminary data.</text>
</comment>
<dbReference type="EMBL" id="WVTA01000018">
    <property type="protein sequence ID" value="KAK3197779.1"/>
    <property type="molecule type" value="Genomic_DNA"/>
</dbReference>
<dbReference type="Pfam" id="PF00561">
    <property type="entry name" value="Abhydrolase_1"/>
    <property type="match status" value="1"/>
</dbReference>
<evidence type="ECO:0000259" key="4">
    <source>
        <dbReference type="Pfam" id="PF00561"/>
    </source>
</evidence>
<sequence length="473" mass="51982">MANRIFSLGLVASVAASPTLLKRDNTTMVYSFKDVPITSNIQYIPCYDKFTCTQLEVPLDYDDLSAGTTNIAFIKHSAPQQPAMGDIIYNPGGPGGSSIGDVPLGLPRIVALLGDSYNIVGMDPRGVNNSGPLLDCFGGKPWLRDYFINKFFFDVDPLSEASFSNYYEMTGAFGTWCTQNLNETAKYVNTPATARDMLQYAELLAESQDKPREEAKVNYYGISYGTVLGTTFAALYPDRVGKFLIDGVVDGNDYYFGNWSQGPQQADAAVESFFTLCAEAGEACAFKGNSSTAEEIKERFDGILEDLEKNPIPVTDPHYVVVPTTVTHMDFRNFLTTSLYRPATVFPILATLAAGLEKRDGRSTASVTGKGIPPTGACDYRPLGYDSTFYRQVIACNDNNHNFEITKESLTELFKYERTQSTYIGDVWSMAVIPQCRNLDISSPASQIFPGYKNVKTSTPILFAVLQNWGTAS</sequence>
<reference evidence="5 6" key="1">
    <citation type="submission" date="2021-02" db="EMBL/GenBank/DDBJ databases">
        <title>Genome assembly of Pseudopithomyces chartarum.</title>
        <authorList>
            <person name="Jauregui R."/>
            <person name="Singh J."/>
            <person name="Voisey C."/>
        </authorList>
    </citation>
    <scope>NUCLEOTIDE SEQUENCE [LARGE SCALE GENOMIC DNA]</scope>
    <source>
        <strain evidence="5 6">AGR01</strain>
    </source>
</reference>
<comment type="similarity">
    <text evidence="1">Belongs to the peptidase S33 family.</text>
</comment>
<dbReference type="SUPFAM" id="SSF53474">
    <property type="entry name" value="alpha/beta-Hydrolases"/>
    <property type="match status" value="1"/>
</dbReference>
<accession>A0AAN6LMS9</accession>
<keyword evidence="3" id="KW-0732">Signal</keyword>
<evidence type="ECO:0000256" key="3">
    <source>
        <dbReference type="SAM" id="SignalP"/>
    </source>
</evidence>
<proteinExistence type="inferred from homology"/>
<dbReference type="Gene3D" id="3.40.50.1820">
    <property type="entry name" value="alpha/beta hydrolase"/>
    <property type="match status" value="1"/>
</dbReference>